<evidence type="ECO:0000256" key="3">
    <source>
        <dbReference type="ARBA" id="ARBA00022884"/>
    </source>
</evidence>
<dbReference type="InterPro" id="IPR020594">
    <property type="entry name" value="Ribosomal_bL9_bac/chp"/>
</dbReference>
<evidence type="ECO:0000256" key="4">
    <source>
        <dbReference type="ARBA" id="ARBA00022980"/>
    </source>
</evidence>
<evidence type="ECO:0000256" key="7">
    <source>
        <dbReference type="HAMAP-Rule" id="MF_00503"/>
    </source>
</evidence>
<feature type="domain" description="Ribosomal protein L9" evidence="8">
    <location>
        <begin position="13"/>
        <end position="40"/>
    </location>
</feature>
<protein>
    <recommendedName>
        <fullName evidence="6 7">Large ribosomal subunit protein bL9</fullName>
    </recommendedName>
</protein>
<evidence type="ECO:0000313" key="10">
    <source>
        <dbReference type="Proteomes" id="UP000271003"/>
    </source>
</evidence>
<dbReference type="Gene3D" id="3.10.430.100">
    <property type="entry name" value="Ribosomal protein L9, C-terminal domain"/>
    <property type="match status" value="1"/>
</dbReference>
<dbReference type="Proteomes" id="UP000271003">
    <property type="component" value="Chromosome"/>
</dbReference>
<dbReference type="InterPro" id="IPR036935">
    <property type="entry name" value="Ribosomal_bL9_N_sf"/>
</dbReference>
<evidence type="ECO:0000259" key="8">
    <source>
        <dbReference type="PROSITE" id="PS00651"/>
    </source>
</evidence>
<keyword evidence="5 7" id="KW-0687">Ribonucleoprotein</keyword>
<dbReference type="Pfam" id="PF03948">
    <property type="entry name" value="Ribosomal_L9_C"/>
    <property type="match status" value="1"/>
</dbReference>
<name>A0A2Z6IH12_9BURK</name>
<gene>
    <name evidence="7 9" type="primary">rplI</name>
    <name evidence="9" type="ORF">SUTMEG_19270</name>
</gene>
<keyword evidence="3 7" id="KW-0694">RNA-binding</keyword>
<dbReference type="InterPro" id="IPR020070">
    <property type="entry name" value="Ribosomal_bL9_N"/>
</dbReference>
<dbReference type="AlphaFoldDB" id="A0A2Z6IH12"/>
<proteinExistence type="inferred from homology"/>
<dbReference type="GO" id="GO:0006412">
    <property type="term" value="P:translation"/>
    <property type="evidence" value="ECO:0007669"/>
    <property type="project" value="UniProtKB-UniRule"/>
</dbReference>
<keyword evidence="4 7" id="KW-0689">Ribosomal protein</keyword>
<dbReference type="PROSITE" id="PS00651">
    <property type="entry name" value="RIBOSOMAL_L9"/>
    <property type="match status" value="1"/>
</dbReference>
<evidence type="ECO:0000313" key="9">
    <source>
        <dbReference type="EMBL" id="BBF24036.1"/>
    </source>
</evidence>
<dbReference type="GO" id="GO:0003735">
    <property type="term" value="F:structural constituent of ribosome"/>
    <property type="evidence" value="ECO:0007669"/>
    <property type="project" value="InterPro"/>
</dbReference>
<evidence type="ECO:0000256" key="6">
    <source>
        <dbReference type="ARBA" id="ARBA00035292"/>
    </source>
</evidence>
<dbReference type="GO" id="GO:1990904">
    <property type="term" value="C:ribonucleoprotein complex"/>
    <property type="evidence" value="ECO:0007669"/>
    <property type="project" value="UniProtKB-KW"/>
</dbReference>
<dbReference type="SUPFAM" id="SSF55653">
    <property type="entry name" value="Ribosomal protein L9 C-domain"/>
    <property type="match status" value="1"/>
</dbReference>
<dbReference type="EMBL" id="AP018786">
    <property type="protein sequence ID" value="BBF24036.1"/>
    <property type="molecule type" value="Genomic_DNA"/>
</dbReference>
<dbReference type="GO" id="GO:0005840">
    <property type="term" value="C:ribosome"/>
    <property type="evidence" value="ECO:0007669"/>
    <property type="project" value="UniProtKB-KW"/>
</dbReference>
<dbReference type="SUPFAM" id="SSF55658">
    <property type="entry name" value="L9 N-domain-like"/>
    <property type="match status" value="1"/>
</dbReference>
<comment type="similarity">
    <text evidence="1 7">Belongs to the bacterial ribosomal protein bL9 family.</text>
</comment>
<dbReference type="Gene3D" id="3.40.5.10">
    <property type="entry name" value="Ribosomal protein L9, N-terminal domain"/>
    <property type="match status" value="1"/>
</dbReference>
<dbReference type="InterPro" id="IPR009027">
    <property type="entry name" value="Ribosomal_bL9/RNase_H1_N"/>
</dbReference>
<dbReference type="PANTHER" id="PTHR21368">
    <property type="entry name" value="50S RIBOSOMAL PROTEIN L9"/>
    <property type="match status" value="1"/>
</dbReference>
<accession>A0A2Z6IH12</accession>
<reference evidence="9 10" key="1">
    <citation type="journal article" date="2018" name="Int. J. Syst. Evol. Microbiol.">
        <title>Mesosutterella multiformis gen. nov., sp. nov., a member of the family Sutterellaceae and Sutterella megalosphaeroides sp. nov., isolated from human faeces.</title>
        <authorList>
            <person name="Sakamoto M."/>
            <person name="Ikeyama N."/>
            <person name="Kunihiro T."/>
            <person name="Iino T."/>
            <person name="Yuki M."/>
            <person name="Ohkuma M."/>
        </authorList>
    </citation>
    <scope>NUCLEOTIDE SEQUENCE [LARGE SCALE GENOMIC DNA]</scope>
    <source>
        <strain evidence="9 10">6FBBBH3</strain>
    </source>
</reference>
<evidence type="ECO:0000256" key="5">
    <source>
        <dbReference type="ARBA" id="ARBA00023274"/>
    </source>
</evidence>
<evidence type="ECO:0000256" key="2">
    <source>
        <dbReference type="ARBA" id="ARBA00022730"/>
    </source>
</evidence>
<keyword evidence="2 7" id="KW-0699">rRNA-binding</keyword>
<organism evidence="9 10">
    <name type="scientific">Sutterella megalosphaeroides</name>
    <dbReference type="NCBI Taxonomy" id="2494234"/>
    <lineage>
        <taxon>Bacteria</taxon>
        <taxon>Pseudomonadati</taxon>
        <taxon>Pseudomonadota</taxon>
        <taxon>Betaproteobacteria</taxon>
        <taxon>Burkholderiales</taxon>
        <taxon>Sutterellaceae</taxon>
        <taxon>Sutterella</taxon>
    </lineage>
</organism>
<dbReference type="NCBIfam" id="TIGR00158">
    <property type="entry name" value="L9"/>
    <property type="match status" value="1"/>
</dbReference>
<dbReference type="InterPro" id="IPR036791">
    <property type="entry name" value="Ribosomal_bL9_C_sf"/>
</dbReference>
<dbReference type="HAMAP" id="MF_00503">
    <property type="entry name" value="Ribosomal_bL9"/>
    <property type="match status" value="1"/>
</dbReference>
<dbReference type="OrthoDB" id="9788336at2"/>
<evidence type="ECO:0000256" key="1">
    <source>
        <dbReference type="ARBA" id="ARBA00010605"/>
    </source>
</evidence>
<sequence>MQVILLEKITHLGDLGDIVKVKDGYGRNFLIPQGHAKRATKAAIAEFETRRAELEKAQAERIAAAQEVAGKLNGAEITIASKCGVDGRLFGSVTNADIAEAVDALGFQIKKSQVRTPLGAIKATGEYVITIGLMTDITADVTVKVVPEA</sequence>
<dbReference type="Pfam" id="PF01281">
    <property type="entry name" value="Ribosomal_L9_N"/>
    <property type="match status" value="1"/>
</dbReference>
<dbReference type="InterPro" id="IPR000244">
    <property type="entry name" value="Ribosomal_bL9"/>
</dbReference>
<comment type="function">
    <text evidence="7">Binds to the 23S rRNA.</text>
</comment>
<dbReference type="KEGG" id="sutt:SUTMEG_19270"/>
<keyword evidence="10" id="KW-1185">Reference proteome</keyword>
<dbReference type="GO" id="GO:0019843">
    <property type="term" value="F:rRNA binding"/>
    <property type="evidence" value="ECO:0007669"/>
    <property type="project" value="UniProtKB-UniRule"/>
</dbReference>
<dbReference type="InterPro" id="IPR020069">
    <property type="entry name" value="Ribosomal_bL9_C"/>
</dbReference>
<dbReference type="RefSeq" id="WP_120177585.1">
    <property type="nucleotide sequence ID" value="NZ_AP018786.1"/>
</dbReference>